<dbReference type="PROSITE" id="PS51257">
    <property type="entry name" value="PROKAR_LIPOPROTEIN"/>
    <property type="match status" value="1"/>
</dbReference>
<dbReference type="SUPFAM" id="SSF53850">
    <property type="entry name" value="Periplasmic binding protein-like II"/>
    <property type="match status" value="1"/>
</dbReference>
<evidence type="ECO:0000313" key="2">
    <source>
        <dbReference type="EMBL" id="ASA20543.1"/>
    </source>
</evidence>
<dbReference type="InterPro" id="IPR006059">
    <property type="entry name" value="SBP"/>
</dbReference>
<dbReference type="RefSeq" id="WP_087914561.1">
    <property type="nucleotide sequence ID" value="NZ_CP021780.1"/>
</dbReference>
<dbReference type="KEGG" id="pdh:B9T62_06835"/>
<dbReference type="Pfam" id="PF13416">
    <property type="entry name" value="SBP_bac_8"/>
    <property type="match status" value="1"/>
</dbReference>
<dbReference type="Proteomes" id="UP000249890">
    <property type="component" value="Chromosome"/>
</dbReference>
<protein>
    <submittedName>
        <fullName evidence="2">ABC transporter substrate-binding protein</fullName>
    </submittedName>
</protein>
<gene>
    <name evidence="2" type="ORF">B9T62_06835</name>
</gene>
<feature type="compositionally biased region" description="Basic and acidic residues" evidence="1">
    <location>
        <begin position="420"/>
        <end position="437"/>
    </location>
</feature>
<organism evidence="2 3">
    <name type="scientific">Paenibacillus donghaensis</name>
    <dbReference type="NCBI Taxonomy" id="414771"/>
    <lineage>
        <taxon>Bacteria</taxon>
        <taxon>Bacillati</taxon>
        <taxon>Bacillota</taxon>
        <taxon>Bacilli</taxon>
        <taxon>Bacillales</taxon>
        <taxon>Paenibacillaceae</taxon>
        <taxon>Paenibacillus</taxon>
    </lineage>
</organism>
<evidence type="ECO:0000256" key="1">
    <source>
        <dbReference type="SAM" id="MobiDB-lite"/>
    </source>
</evidence>
<dbReference type="PANTHER" id="PTHR43649">
    <property type="entry name" value="ARABINOSE-BINDING PROTEIN-RELATED"/>
    <property type="match status" value="1"/>
</dbReference>
<sequence length="437" mass="47824">MGTSKALGVLKVLVGLLVLTGIVGCSSSSGTTKEKAVEQEITLKFIWWGKEQRKEDTLKIINMYMKDHPGVKIVTEDFSGTDAVSAQLAMETADQNTADIIQGDYGFIFNYINRDLIEPLGPYIANKSLSVSNVPPEYLVAGMKNDELYAVNIGINSEALVYDPAFFQEAGIEAPSQDYTIDELYKTLIELKETIDDPDFYPMGNMFAASYFLRTRGVSMYNADGTALGYEEDKDLADYFALYKQWTDEGLIGSFKGVSSDENHPVITGKTAFFSVSSNAASVLSNKAGRTIKLLPLPKAGEKEGRFIKPSMFLAVSSYSKYPEEAAKFIDFFINSEAANDILKGERGVPVSSVIAASLSDKLEEAGKQQYELMEYLTTHSSPIDPPVPSSSIIINNAYQIISDRVLDGSITPEQGAQEYRTEADSILKGNEKGGAK</sequence>
<dbReference type="PANTHER" id="PTHR43649:SF11">
    <property type="entry name" value="ABC TRANSPORTER SUBSTRATE-BINDING PROTEIN YESO-RELATED"/>
    <property type="match status" value="1"/>
</dbReference>
<dbReference type="OrthoDB" id="7918484at2"/>
<dbReference type="InterPro" id="IPR050490">
    <property type="entry name" value="Bact_solute-bd_prot1"/>
</dbReference>
<dbReference type="Gene3D" id="3.40.190.10">
    <property type="entry name" value="Periplasmic binding protein-like II"/>
    <property type="match status" value="2"/>
</dbReference>
<keyword evidence="3" id="KW-1185">Reference proteome</keyword>
<reference evidence="2 3" key="1">
    <citation type="submission" date="2017-06" db="EMBL/GenBank/DDBJ databases">
        <title>Complete genome sequence of Paenibacillus donghaensis KCTC 13049T isolated from East Sea sediment, South Korea.</title>
        <authorList>
            <person name="Jung B.K."/>
            <person name="Hong S.-J."/>
            <person name="Shin J.-H."/>
        </authorList>
    </citation>
    <scope>NUCLEOTIDE SEQUENCE [LARGE SCALE GENOMIC DNA]</scope>
    <source>
        <strain evidence="2 3">KCTC 13049</strain>
    </source>
</reference>
<name>A0A2Z2KCA0_9BACL</name>
<feature type="region of interest" description="Disordered" evidence="1">
    <location>
        <begin position="413"/>
        <end position="437"/>
    </location>
</feature>
<proteinExistence type="predicted"/>
<accession>A0A2Z2KCA0</accession>
<dbReference type="AlphaFoldDB" id="A0A2Z2KCA0"/>
<dbReference type="EMBL" id="CP021780">
    <property type="protein sequence ID" value="ASA20543.1"/>
    <property type="molecule type" value="Genomic_DNA"/>
</dbReference>
<evidence type="ECO:0000313" key="3">
    <source>
        <dbReference type="Proteomes" id="UP000249890"/>
    </source>
</evidence>